<gene>
    <name evidence="2" type="ORF">DESPIG_02307</name>
</gene>
<dbReference type="Proteomes" id="UP000003676">
    <property type="component" value="Unassembled WGS sequence"/>
</dbReference>
<name>B6WW39_9BACT</name>
<evidence type="ECO:0000313" key="2">
    <source>
        <dbReference type="EMBL" id="EEB32815.1"/>
    </source>
</evidence>
<dbReference type="HOGENOM" id="CLU_2245614_0_0_7"/>
<feature type="compositionally biased region" description="Pro residues" evidence="1">
    <location>
        <begin position="85"/>
        <end position="104"/>
    </location>
</feature>
<dbReference type="EMBL" id="ABXU01000068">
    <property type="protein sequence ID" value="EEB32815.1"/>
    <property type="molecule type" value="Genomic_DNA"/>
</dbReference>
<feature type="region of interest" description="Disordered" evidence="1">
    <location>
        <begin position="1"/>
        <end position="22"/>
    </location>
</feature>
<comment type="caution">
    <text evidence="2">The sequence shown here is derived from an EMBL/GenBank/DDBJ whole genome shotgun (WGS) entry which is preliminary data.</text>
</comment>
<sequence length="104" mass="11266">MGSGTASDGRFPLSRGNRPPPPYADGHVYCLFPLEYLPFQEGIRQVPHGLLPGRRLAVSWPSFCRAGTLMSQPRTARRPGKAIPAPYPGAFPEALPFPAPKEAP</sequence>
<accession>B6WW39</accession>
<proteinExistence type="predicted"/>
<evidence type="ECO:0000256" key="1">
    <source>
        <dbReference type="SAM" id="MobiDB-lite"/>
    </source>
</evidence>
<reference evidence="2 3" key="1">
    <citation type="submission" date="2008-10" db="EMBL/GenBank/DDBJ databases">
        <title>Draft genome sequence of Desulvovibrio piger (ATCC 29098).</title>
        <authorList>
            <person name="Sudarsanam P."/>
            <person name="Ley R."/>
            <person name="Guruge J."/>
            <person name="Turnbaugh P.J."/>
            <person name="Mahowald M."/>
            <person name="Liep D."/>
            <person name="Gordon J."/>
        </authorList>
    </citation>
    <scope>NUCLEOTIDE SEQUENCE [LARGE SCALE GENOMIC DNA]</scope>
    <source>
        <strain evidence="2 3">ATCC 29098</strain>
    </source>
</reference>
<evidence type="ECO:0000313" key="3">
    <source>
        <dbReference type="Proteomes" id="UP000003676"/>
    </source>
</evidence>
<feature type="region of interest" description="Disordered" evidence="1">
    <location>
        <begin position="70"/>
        <end position="104"/>
    </location>
</feature>
<reference evidence="2 3" key="2">
    <citation type="submission" date="2008-10" db="EMBL/GenBank/DDBJ databases">
        <authorList>
            <person name="Fulton L."/>
            <person name="Clifton S."/>
            <person name="Fulton B."/>
            <person name="Xu J."/>
            <person name="Minx P."/>
            <person name="Pepin K.H."/>
            <person name="Johnson M."/>
            <person name="Bhonagiri V."/>
            <person name="Nash W.E."/>
            <person name="Mardis E.R."/>
            <person name="Wilson R.K."/>
        </authorList>
    </citation>
    <scope>NUCLEOTIDE SEQUENCE [LARGE SCALE GENOMIC DNA]</scope>
    <source>
        <strain evidence="2 3">ATCC 29098</strain>
    </source>
</reference>
<dbReference type="AlphaFoldDB" id="B6WW39"/>
<organism evidence="2 3">
    <name type="scientific">Desulfovibrio piger ATCC 29098</name>
    <dbReference type="NCBI Taxonomy" id="411464"/>
    <lineage>
        <taxon>Bacteria</taxon>
        <taxon>Pseudomonadati</taxon>
        <taxon>Thermodesulfobacteriota</taxon>
        <taxon>Desulfovibrionia</taxon>
        <taxon>Desulfovibrionales</taxon>
        <taxon>Desulfovibrionaceae</taxon>
        <taxon>Desulfovibrio</taxon>
    </lineage>
</organism>
<protein>
    <submittedName>
        <fullName evidence="2">Uncharacterized protein</fullName>
    </submittedName>
</protein>